<proteinExistence type="predicted"/>
<protein>
    <submittedName>
        <fullName evidence="1">Unannotated protein</fullName>
    </submittedName>
</protein>
<accession>A0A6J6ZJF4</accession>
<sequence>MGGAAKVSTAERNATPGSVGTVMVMVIVPLSLSRCVSPRPAHAARSWAAWSWAPSDFGVARRYAATMRSTWFVVPANAMSTRLCSVSATTTRVIARTFE</sequence>
<organism evidence="1">
    <name type="scientific">freshwater metagenome</name>
    <dbReference type="NCBI Taxonomy" id="449393"/>
    <lineage>
        <taxon>unclassified sequences</taxon>
        <taxon>metagenomes</taxon>
        <taxon>ecological metagenomes</taxon>
    </lineage>
</organism>
<dbReference type="AlphaFoldDB" id="A0A6J6ZJF4"/>
<name>A0A6J6ZJF4_9ZZZZ</name>
<evidence type="ECO:0000313" key="1">
    <source>
        <dbReference type="EMBL" id="CAB4821780.1"/>
    </source>
</evidence>
<gene>
    <name evidence="1" type="ORF">UFOPK3099_01428</name>
</gene>
<reference evidence="1" key="1">
    <citation type="submission" date="2020-05" db="EMBL/GenBank/DDBJ databases">
        <authorList>
            <person name="Chiriac C."/>
            <person name="Salcher M."/>
            <person name="Ghai R."/>
            <person name="Kavagutti S V."/>
        </authorList>
    </citation>
    <scope>NUCLEOTIDE SEQUENCE</scope>
</reference>
<dbReference type="EMBL" id="CAFAAV010000102">
    <property type="protein sequence ID" value="CAB4821780.1"/>
    <property type="molecule type" value="Genomic_DNA"/>
</dbReference>